<dbReference type="Pfam" id="PF00173">
    <property type="entry name" value="Cyt-b5"/>
    <property type="match status" value="1"/>
</dbReference>
<dbReference type="OMA" id="CWFIING"/>
<keyword evidence="2 11" id="KW-0349">Heme</keyword>
<dbReference type="GO" id="GO:0016020">
    <property type="term" value="C:membrane"/>
    <property type="evidence" value="ECO:0000318"/>
    <property type="project" value="GO_Central"/>
</dbReference>
<dbReference type="EMBL" id="MNCJ02000321">
    <property type="protein sequence ID" value="KAF5801365.1"/>
    <property type="molecule type" value="Genomic_DNA"/>
</dbReference>
<dbReference type="PROSITE" id="PS50255">
    <property type="entry name" value="CYTOCHROME_B5_2"/>
    <property type="match status" value="1"/>
</dbReference>
<protein>
    <submittedName>
        <fullName evidence="14 15">Cytochrome b5-like heme/steroid binding domain-containing protein</fullName>
    </submittedName>
</protein>
<evidence type="ECO:0000256" key="7">
    <source>
        <dbReference type="ARBA" id="ARBA00023004"/>
    </source>
</evidence>
<dbReference type="AlphaFoldDB" id="A0A251UJA8"/>
<evidence type="ECO:0000256" key="6">
    <source>
        <dbReference type="ARBA" id="ARBA00022848"/>
    </source>
</evidence>
<dbReference type="SUPFAM" id="SSF55856">
    <property type="entry name" value="Cytochrome b5-like heme/steroid binding domain"/>
    <property type="match status" value="1"/>
</dbReference>
<evidence type="ECO:0000256" key="3">
    <source>
        <dbReference type="ARBA" id="ARBA00022692"/>
    </source>
</evidence>
<sequence>MTSNTKILSFEEVSKHNRKTDCWLIISGKVYDVTPFLDDHPGGDEALLLATEKDATEDFETVGHSQDAKDQMKDYYVGELDNNTMPQENGYNPPSTTASASNQAPGSSSTNILTFVLPILILILAFALYYYPKIEMAI</sequence>
<keyword evidence="11" id="KW-1133">Transmembrane helix</keyword>
<name>A0A251UJA8_HELAN</name>
<dbReference type="GO" id="GO:0020037">
    <property type="term" value="F:heme binding"/>
    <property type="evidence" value="ECO:0000318"/>
    <property type="project" value="GO_Central"/>
</dbReference>
<evidence type="ECO:0000256" key="9">
    <source>
        <dbReference type="ARBA" id="ARBA00037877"/>
    </source>
</evidence>
<evidence type="ECO:0000313" key="16">
    <source>
        <dbReference type="Proteomes" id="UP000215914"/>
    </source>
</evidence>
<evidence type="ECO:0000313" key="14">
    <source>
        <dbReference type="EMBL" id="KAF5801365.1"/>
    </source>
</evidence>
<evidence type="ECO:0000256" key="11">
    <source>
        <dbReference type="RuleBase" id="RU362121"/>
    </source>
</evidence>
<evidence type="ECO:0000256" key="8">
    <source>
        <dbReference type="ARBA" id="ARBA00023136"/>
    </source>
</evidence>
<dbReference type="Gene3D" id="3.10.120.10">
    <property type="entry name" value="Cytochrome b5-like heme/steroid binding domain"/>
    <property type="match status" value="1"/>
</dbReference>
<reference evidence="14" key="3">
    <citation type="submission" date="2020-06" db="EMBL/GenBank/DDBJ databases">
        <title>Helianthus annuus Genome sequencing and assembly Release 2.</title>
        <authorList>
            <person name="Gouzy J."/>
            <person name="Langlade N."/>
            <person name="Munos S."/>
        </authorList>
    </citation>
    <scope>NUCLEOTIDE SEQUENCE</scope>
    <source>
        <tissue evidence="14">Leaves</tissue>
    </source>
</reference>
<accession>A0A251UJA8</accession>
<evidence type="ECO:0000256" key="4">
    <source>
        <dbReference type="ARBA" id="ARBA00022723"/>
    </source>
</evidence>
<reference evidence="14 16" key="1">
    <citation type="journal article" date="2017" name="Nature">
        <title>The sunflower genome provides insights into oil metabolism, flowering and Asterid evolution.</title>
        <authorList>
            <person name="Badouin H."/>
            <person name="Gouzy J."/>
            <person name="Grassa C.J."/>
            <person name="Murat F."/>
            <person name="Staton S.E."/>
            <person name="Cottret L."/>
            <person name="Lelandais-Briere C."/>
            <person name="Owens G.L."/>
            <person name="Carrere S."/>
            <person name="Mayjonade B."/>
            <person name="Legrand L."/>
            <person name="Gill N."/>
            <person name="Kane N.C."/>
            <person name="Bowers J.E."/>
            <person name="Hubner S."/>
            <person name="Bellec A."/>
            <person name="Berard A."/>
            <person name="Berges H."/>
            <person name="Blanchet N."/>
            <person name="Boniface M.C."/>
            <person name="Brunel D."/>
            <person name="Catrice O."/>
            <person name="Chaidir N."/>
            <person name="Claudel C."/>
            <person name="Donnadieu C."/>
            <person name="Faraut T."/>
            <person name="Fievet G."/>
            <person name="Helmstetter N."/>
            <person name="King M."/>
            <person name="Knapp S.J."/>
            <person name="Lai Z."/>
            <person name="Le Paslier M.C."/>
            <person name="Lippi Y."/>
            <person name="Lorenzon L."/>
            <person name="Mandel J.R."/>
            <person name="Marage G."/>
            <person name="Marchand G."/>
            <person name="Marquand E."/>
            <person name="Bret-Mestries E."/>
            <person name="Morien E."/>
            <person name="Nambeesan S."/>
            <person name="Nguyen T."/>
            <person name="Pegot-Espagnet P."/>
            <person name="Pouilly N."/>
            <person name="Raftis F."/>
            <person name="Sallet E."/>
            <person name="Schiex T."/>
            <person name="Thomas J."/>
            <person name="Vandecasteele C."/>
            <person name="Vares D."/>
            <person name="Vear F."/>
            <person name="Vautrin S."/>
            <person name="Crespi M."/>
            <person name="Mangin B."/>
            <person name="Burke J.M."/>
            <person name="Salse J."/>
            <person name="Munos S."/>
            <person name="Vincourt P."/>
            <person name="Rieseberg L.H."/>
            <person name="Langlade N.B."/>
        </authorList>
    </citation>
    <scope>NUCLEOTIDE SEQUENCE [LARGE SCALE GENOMIC DNA]</scope>
    <source>
        <strain evidence="16">cv. SF193</strain>
        <tissue evidence="14">Leaves</tissue>
    </source>
</reference>
<dbReference type="PROSITE" id="PS00191">
    <property type="entry name" value="CYTOCHROME_B5_1"/>
    <property type="match status" value="1"/>
</dbReference>
<dbReference type="InterPro" id="IPR036400">
    <property type="entry name" value="Cyt_B5-like_heme/steroid_sf"/>
</dbReference>
<dbReference type="Gramene" id="mRNA:HanXRQr2_Chr06g0247301">
    <property type="protein sequence ID" value="mRNA:HanXRQr2_Chr06g0247301"/>
    <property type="gene ID" value="HanXRQr2_Chr06g0247301"/>
</dbReference>
<dbReference type="STRING" id="4232.A0A251UJA8"/>
<feature type="transmembrane region" description="Helical" evidence="11">
    <location>
        <begin position="112"/>
        <end position="131"/>
    </location>
</feature>
<organism evidence="15 16">
    <name type="scientific">Helianthus annuus</name>
    <name type="common">Common sunflower</name>
    <dbReference type="NCBI Taxonomy" id="4232"/>
    <lineage>
        <taxon>Eukaryota</taxon>
        <taxon>Viridiplantae</taxon>
        <taxon>Streptophyta</taxon>
        <taxon>Embryophyta</taxon>
        <taxon>Tracheophyta</taxon>
        <taxon>Spermatophyta</taxon>
        <taxon>Magnoliopsida</taxon>
        <taxon>eudicotyledons</taxon>
        <taxon>Gunneridae</taxon>
        <taxon>Pentapetalae</taxon>
        <taxon>asterids</taxon>
        <taxon>campanulids</taxon>
        <taxon>Asterales</taxon>
        <taxon>Asteraceae</taxon>
        <taxon>Asteroideae</taxon>
        <taxon>Heliantheae alliance</taxon>
        <taxon>Heliantheae</taxon>
        <taxon>Helianthus</taxon>
    </lineage>
</organism>
<evidence type="ECO:0000313" key="15">
    <source>
        <dbReference type="EMBL" id="OTG22411.1"/>
    </source>
</evidence>
<dbReference type="Proteomes" id="UP000215914">
    <property type="component" value="Chromosome 6"/>
</dbReference>
<evidence type="ECO:0000256" key="12">
    <source>
        <dbReference type="SAM" id="MobiDB-lite"/>
    </source>
</evidence>
<keyword evidence="8 11" id="KW-0472">Membrane</keyword>
<dbReference type="PANTHER" id="PTHR19359">
    <property type="entry name" value="CYTOCHROME B5"/>
    <property type="match status" value="1"/>
</dbReference>
<dbReference type="PANTHER" id="PTHR19359:SF130">
    <property type="entry name" value="CYTOCHROME B5-LIKE HEME_STEROID BINDING DOMAIN-CONTAINING PROTEIN-RELATED"/>
    <property type="match status" value="1"/>
</dbReference>
<evidence type="ECO:0000256" key="1">
    <source>
        <dbReference type="ARBA" id="ARBA00004131"/>
    </source>
</evidence>
<dbReference type="SMART" id="SM01117">
    <property type="entry name" value="Cyt-b5"/>
    <property type="match status" value="1"/>
</dbReference>
<dbReference type="PRINTS" id="PR00363">
    <property type="entry name" value="CYTOCHROMEB5"/>
</dbReference>
<dbReference type="OrthoDB" id="260519at2759"/>
<dbReference type="InterPro" id="IPR018506">
    <property type="entry name" value="Cyt_B5_heme-BS"/>
</dbReference>
<dbReference type="GO" id="GO:0005789">
    <property type="term" value="C:endoplasmic reticulum membrane"/>
    <property type="evidence" value="ECO:0007669"/>
    <property type="project" value="UniProtKB-SubCell"/>
</dbReference>
<keyword evidence="4 11" id="KW-0479">Metal-binding</keyword>
<evidence type="ECO:0000259" key="13">
    <source>
        <dbReference type="PROSITE" id="PS50255"/>
    </source>
</evidence>
<dbReference type="InParanoid" id="A0A251UJA8"/>
<dbReference type="InterPro" id="IPR001199">
    <property type="entry name" value="Cyt_B5-like_heme/steroid-bd"/>
</dbReference>
<dbReference type="FunFam" id="3.10.120.10:FF:000002">
    <property type="entry name" value="Cytochrome b5 type B"/>
    <property type="match status" value="1"/>
</dbReference>
<keyword evidence="7 11" id="KW-0408">Iron</keyword>
<feature type="region of interest" description="Disordered" evidence="12">
    <location>
        <begin position="81"/>
        <end position="104"/>
    </location>
</feature>
<comment type="subcellular location">
    <subcellularLocation>
        <location evidence="1">Endoplasmic reticulum membrane</location>
        <topology evidence="1">Single-pass membrane protein</topology>
        <orientation evidence="1">Cytoplasmic side</orientation>
    </subcellularLocation>
    <subcellularLocation>
        <location evidence="9">Microsome membrane</location>
        <topology evidence="9">Single-pass membrane protein</topology>
        <orientation evidence="9">Cytoplasmic side</orientation>
    </subcellularLocation>
</comment>
<gene>
    <name evidence="15" type="ORF">HannXRQ_Chr06g0171221</name>
    <name evidence="14" type="ORF">HanXRQr2_Chr06g0247301</name>
</gene>
<feature type="domain" description="Cytochrome b5 heme-binding" evidence="13">
    <location>
        <begin position="5"/>
        <end position="81"/>
    </location>
</feature>
<dbReference type="InterPro" id="IPR050668">
    <property type="entry name" value="Cytochrome_b5"/>
</dbReference>
<keyword evidence="3 11" id="KW-0812">Transmembrane</keyword>
<dbReference type="GO" id="GO:0046872">
    <property type="term" value="F:metal ion binding"/>
    <property type="evidence" value="ECO:0007669"/>
    <property type="project" value="UniProtKB-UniRule"/>
</dbReference>
<comment type="similarity">
    <text evidence="10 11">Belongs to the cytochrome b5 family.</text>
</comment>
<evidence type="ECO:0000256" key="2">
    <source>
        <dbReference type="ARBA" id="ARBA00022617"/>
    </source>
</evidence>
<reference evidence="15" key="2">
    <citation type="submission" date="2017-02" db="EMBL/GenBank/DDBJ databases">
        <title>Sunflower complete genome.</title>
        <authorList>
            <person name="Langlade N."/>
            <person name="Munos S."/>
        </authorList>
    </citation>
    <scope>NUCLEOTIDE SEQUENCE [LARGE SCALE GENOMIC DNA]</scope>
    <source>
        <tissue evidence="15">Leaves</tissue>
    </source>
</reference>
<proteinExistence type="inferred from homology"/>
<evidence type="ECO:0000256" key="10">
    <source>
        <dbReference type="ARBA" id="ARBA00038168"/>
    </source>
</evidence>
<keyword evidence="16" id="KW-1185">Reference proteome</keyword>
<keyword evidence="5" id="KW-0256">Endoplasmic reticulum</keyword>
<evidence type="ECO:0000256" key="5">
    <source>
        <dbReference type="ARBA" id="ARBA00022824"/>
    </source>
</evidence>
<dbReference type="EMBL" id="CM007895">
    <property type="protein sequence ID" value="OTG22411.1"/>
    <property type="molecule type" value="Genomic_DNA"/>
</dbReference>
<keyword evidence="6" id="KW-0492">Microsome</keyword>